<dbReference type="AlphaFoldDB" id="A0A6A6JR04"/>
<feature type="compositionally biased region" description="Polar residues" evidence="1">
    <location>
        <begin position="52"/>
        <end position="70"/>
    </location>
</feature>
<evidence type="ECO:0000313" key="3">
    <source>
        <dbReference type="Proteomes" id="UP000800097"/>
    </source>
</evidence>
<keyword evidence="3" id="KW-1185">Reference proteome</keyword>
<reference evidence="2" key="1">
    <citation type="journal article" date="2020" name="Stud. Mycol.">
        <title>101 Dothideomycetes genomes: a test case for predicting lifestyles and emergence of pathogens.</title>
        <authorList>
            <person name="Haridas S."/>
            <person name="Albert R."/>
            <person name="Binder M."/>
            <person name="Bloem J."/>
            <person name="Labutti K."/>
            <person name="Salamov A."/>
            <person name="Andreopoulos B."/>
            <person name="Baker S."/>
            <person name="Barry K."/>
            <person name="Bills G."/>
            <person name="Bluhm B."/>
            <person name="Cannon C."/>
            <person name="Castanera R."/>
            <person name="Culley D."/>
            <person name="Daum C."/>
            <person name="Ezra D."/>
            <person name="Gonzalez J."/>
            <person name="Henrissat B."/>
            <person name="Kuo A."/>
            <person name="Liang C."/>
            <person name="Lipzen A."/>
            <person name="Lutzoni F."/>
            <person name="Magnuson J."/>
            <person name="Mondo S."/>
            <person name="Nolan M."/>
            <person name="Ohm R."/>
            <person name="Pangilinan J."/>
            <person name="Park H.-J."/>
            <person name="Ramirez L."/>
            <person name="Alfaro M."/>
            <person name="Sun H."/>
            <person name="Tritt A."/>
            <person name="Yoshinaga Y."/>
            <person name="Zwiers L.-H."/>
            <person name="Turgeon B."/>
            <person name="Goodwin S."/>
            <person name="Spatafora J."/>
            <person name="Crous P."/>
            <person name="Grigoriev I."/>
        </authorList>
    </citation>
    <scope>NUCLEOTIDE SEQUENCE</scope>
    <source>
        <strain evidence="2">CBS 379.55</strain>
    </source>
</reference>
<dbReference type="RefSeq" id="XP_033656213.1">
    <property type="nucleotide sequence ID" value="XM_033793826.1"/>
</dbReference>
<dbReference type="GeneID" id="54547001"/>
<protein>
    <submittedName>
        <fullName evidence="2">Uncharacterized protein</fullName>
    </submittedName>
</protein>
<evidence type="ECO:0000313" key="2">
    <source>
        <dbReference type="EMBL" id="KAF2278674.1"/>
    </source>
</evidence>
<organism evidence="2 3">
    <name type="scientific">Westerdykella ornata</name>
    <dbReference type="NCBI Taxonomy" id="318751"/>
    <lineage>
        <taxon>Eukaryota</taxon>
        <taxon>Fungi</taxon>
        <taxon>Dikarya</taxon>
        <taxon>Ascomycota</taxon>
        <taxon>Pezizomycotina</taxon>
        <taxon>Dothideomycetes</taxon>
        <taxon>Pleosporomycetidae</taxon>
        <taxon>Pleosporales</taxon>
        <taxon>Sporormiaceae</taxon>
        <taxon>Westerdykella</taxon>
    </lineage>
</organism>
<name>A0A6A6JR04_WESOR</name>
<proteinExistence type="predicted"/>
<gene>
    <name evidence="2" type="ORF">EI97DRAFT_216503</name>
</gene>
<accession>A0A6A6JR04</accession>
<sequence length="87" mass="9259">MMLCSVLAAAPHDQHVMDHRTSSGAAVFEASAPAPLVLSVIRDTNMACPWSRASTSDPRTGGLSSNSYEQSNVCDWLDAPPWRGSQG</sequence>
<feature type="region of interest" description="Disordered" evidence="1">
    <location>
        <begin position="49"/>
        <end position="70"/>
    </location>
</feature>
<evidence type="ECO:0000256" key="1">
    <source>
        <dbReference type="SAM" id="MobiDB-lite"/>
    </source>
</evidence>
<dbReference type="EMBL" id="ML986487">
    <property type="protein sequence ID" value="KAF2278674.1"/>
    <property type="molecule type" value="Genomic_DNA"/>
</dbReference>
<dbReference type="Proteomes" id="UP000800097">
    <property type="component" value="Unassembled WGS sequence"/>
</dbReference>